<evidence type="ECO:0008006" key="4">
    <source>
        <dbReference type="Google" id="ProtNLM"/>
    </source>
</evidence>
<name>A0A821UBJ5_9NEOP</name>
<dbReference type="PROSITE" id="PS00616">
    <property type="entry name" value="HIS_ACID_PHOSPHAT_1"/>
    <property type="match status" value="1"/>
</dbReference>
<evidence type="ECO:0000256" key="1">
    <source>
        <dbReference type="SAM" id="SignalP"/>
    </source>
</evidence>
<gene>
    <name evidence="2" type="ORF">PMACD_LOCUS10119</name>
</gene>
<feature type="signal peptide" evidence="1">
    <location>
        <begin position="1"/>
        <end position="18"/>
    </location>
</feature>
<dbReference type="GO" id="GO:0016791">
    <property type="term" value="F:phosphatase activity"/>
    <property type="evidence" value="ECO:0007669"/>
    <property type="project" value="UniProtKB-ARBA"/>
</dbReference>
<dbReference type="InterPro" id="IPR033379">
    <property type="entry name" value="Acid_Pase_AS"/>
</dbReference>
<protein>
    <recommendedName>
        <fullName evidence="4">Glucose-1-phosphatase</fullName>
    </recommendedName>
</protein>
<evidence type="ECO:0000313" key="2">
    <source>
        <dbReference type="EMBL" id="CAF4887086.1"/>
    </source>
</evidence>
<dbReference type="EMBL" id="CAJOBZ010000030">
    <property type="protein sequence ID" value="CAF4887086.1"/>
    <property type="molecule type" value="Genomic_DNA"/>
</dbReference>
<sequence>MVKISSFLFLVFVTFSKSYDLKQVLILSRHNIRAPLSSNLQYLSSNTWPIWNVDSAFLTAKGALLEGYMGSFISNWLVKKVCYQQDVLNKTLCMFTLTRGREQRQLQKHL</sequence>
<reference evidence="2" key="1">
    <citation type="submission" date="2021-02" db="EMBL/GenBank/DDBJ databases">
        <authorList>
            <person name="Steward A R."/>
        </authorList>
    </citation>
    <scope>NUCLEOTIDE SEQUENCE</scope>
</reference>
<dbReference type="AlphaFoldDB" id="A0A821UBJ5"/>
<dbReference type="OrthoDB" id="75078at2759"/>
<feature type="chain" id="PRO_5032694126" description="Glucose-1-phosphatase" evidence="1">
    <location>
        <begin position="19"/>
        <end position="110"/>
    </location>
</feature>
<accession>A0A821UBJ5</accession>
<keyword evidence="3" id="KW-1185">Reference proteome</keyword>
<dbReference type="Gene3D" id="3.40.50.1240">
    <property type="entry name" value="Phosphoglycerate mutase-like"/>
    <property type="match status" value="1"/>
</dbReference>
<dbReference type="Proteomes" id="UP000663880">
    <property type="component" value="Unassembled WGS sequence"/>
</dbReference>
<dbReference type="SUPFAM" id="SSF53254">
    <property type="entry name" value="Phosphoglycerate mutase-like"/>
    <property type="match status" value="1"/>
</dbReference>
<keyword evidence="1" id="KW-0732">Signal</keyword>
<dbReference type="InterPro" id="IPR029033">
    <property type="entry name" value="His_PPase_superfam"/>
</dbReference>
<evidence type="ECO:0000313" key="3">
    <source>
        <dbReference type="Proteomes" id="UP000663880"/>
    </source>
</evidence>
<organism evidence="2 3">
    <name type="scientific">Pieris macdunnoughi</name>
    <dbReference type="NCBI Taxonomy" id="345717"/>
    <lineage>
        <taxon>Eukaryota</taxon>
        <taxon>Metazoa</taxon>
        <taxon>Ecdysozoa</taxon>
        <taxon>Arthropoda</taxon>
        <taxon>Hexapoda</taxon>
        <taxon>Insecta</taxon>
        <taxon>Pterygota</taxon>
        <taxon>Neoptera</taxon>
        <taxon>Endopterygota</taxon>
        <taxon>Lepidoptera</taxon>
        <taxon>Glossata</taxon>
        <taxon>Ditrysia</taxon>
        <taxon>Papilionoidea</taxon>
        <taxon>Pieridae</taxon>
        <taxon>Pierinae</taxon>
        <taxon>Pieris</taxon>
    </lineage>
</organism>
<comment type="caution">
    <text evidence="2">The sequence shown here is derived from an EMBL/GenBank/DDBJ whole genome shotgun (WGS) entry which is preliminary data.</text>
</comment>
<proteinExistence type="predicted"/>